<feature type="compositionally biased region" description="Low complexity" evidence="1">
    <location>
        <begin position="19"/>
        <end position="36"/>
    </location>
</feature>
<evidence type="ECO:0000256" key="1">
    <source>
        <dbReference type="SAM" id="MobiDB-lite"/>
    </source>
</evidence>
<dbReference type="EMBL" id="KN584839">
    <property type="protein sequence ID" value="KHJ81847.1"/>
    <property type="molecule type" value="Genomic_DNA"/>
</dbReference>
<accession>A0A0B1SE66</accession>
<proteinExistence type="predicted"/>
<evidence type="ECO:0000313" key="3">
    <source>
        <dbReference type="Proteomes" id="UP000053660"/>
    </source>
</evidence>
<feature type="region of interest" description="Disordered" evidence="1">
    <location>
        <begin position="17"/>
        <end position="38"/>
    </location>
</feature>
<reference evidence="2 3" key="1">
    <citation type="submission" date="2014-03" db="EMBL/GenBank/DDBJ databases">
        <title>Draft genome of the hookworm Oesophagostomum dentatum.</title>
        <authorList>
            <person name="Mitreva M."/>
        </authorList>
    </citation>
    <scope>NUCLEOTIDE SEQUENCE [LARGE SCALE GENOMIC DNA]</scope>
    <source>
        <strain evidence="2 3">OD-Hann</strain>
    </source>
</reference>
<dbReference type="Proteomes" id="UP000053660">
    <property type="component" value="Unassembled WGS sequence"/>
</dbReference>
<keyword evidence="3" id="KW-1185">Reference proteome</keyword>
<evidence type="ECO:0000313" key="2">
    <source>
        <dbReference type="EMBL" id="KHJ81847.1"/>
    </source>
</evidence>
<dbReference type="AlphaFoldDB" id="A0A0B1SE66"/>
<protein>
    <submittedName>
        <fullName evidence="2">Uncharacterized protein</fullName>
    </submittedName>
</protein>
<organism evidence="2 3">
    <name type="scientific">Oesophagostomum dentatum</name>
    <name type="common">Nodular worm</name>
    <dbReference type="NCBI Taxonomy" id="61180"/>
    <lineage>
        <taxon>Eukaryota</taxon>
        <taxon>Metazoa</taxon>
        <taxon>Ecdysozoa</taxon>
        <taxon>Nematoda</taxon>
        <taxon>Chromadorea</taxon>
        <taxon>Rhabditida</taxon>
        <taxon>Rhabditina</taxon>
        <taxon>Rhabditomorpha</taxon>
        <taxon>Strongyloidea</taxon>
        <taxon>Strongylidae</taxon>
        <taxon>Oesophagostomum</taxon>
    </lineage>
</organism>
<sequence>NADIDVSDIVAISLASKIGSGPDQPTQSPGQSTTPPVTISVPAGFAKTVILLKKDTAVGQYVFLRGGTSHAHGGVMS</sequence>
<name>A0A0B1SE66_OESDE</name>
<feature type="non-terminal residue" evidence="2">
    <location>
        <position position="1"/>
    </location>
</feature>
<gene>
    <name evidence="2" type="ORF">OESDEN_18464</name>
</gene>